<dbReference type="Proteomes" id="UP000789525">
    <property type="component" value="Unassembled WGS sequence"/>
</dbReference>
<organism evidence="1 2">
    <name type="scientific">Acaulospora colombiana</name>
    <dbReference type="NCBI Taxonomy" id="27376"/>
    <lineage>
        <taxon>Eukaryota</taxon>
        <taxon>Fungi</taxon>
        <taxon>Fungi incertae sedis</taxon>
        <taxon>Mucoromycota</taxon>
        <taxon>Glomeromycotina</taxon>
        <taxon>Glomeromycetes</taxon>
        <taxon>Diversisporales</taxon>
        <taxon>Acaulosporaceae</taxon>
        <taxon>Acaulospora</taxon>
    </lineage>
</organism>
<evidence type="ECO:0000313" key="1">
    <source>
        <dbReference type="EMBL" id="CAG8706541.1"/>
    </source>
</evidence>
<gene>
    <name evidence="1" type="ORF">ACOLOM_LOCUS10477</name>
</gene>
<feature type="non-terminal residue" evidence="1">
    <location>
        <position position="1"/>
    </location>
</feature>
<name>A0ACA9PHC1_9GLOM</name>
<reference evidence="1" key="1">
    <citation type="submission" date="2021-06" db="EMBL/GenBank/DDBJ databases">
        <authorList>
            <person name="Kallberg Y."/>
            <person name="Tangrot J."/>
            <person name="Rosling A."/>
        </authorList>
    </citation>
    <scope>NUCLEOTIDE SEQUENCE</scope>
    <source>
        <strain evidence="1">CL356</strain>
    </source>
</reference>
<protein>
    <submittedName>
        <fullName evidence="1">6852_t:CDS:1</fullName>
    </submittedName>
</protein>
<keyword evidence="2" id="KW-1185">Reference proteome</keyword>
<dbReference type="EMBL" id="CAJVPT010033983">
    <property type="protein sequence ID" value="CAG8706541.1"/>
    <property type="molecule type" value="Genomic_DNA"/>
</dbReference>
<evidence type="ECO:0000313" key="2">
    <source>
        <dbReference type="Proteomes" id="UP000789525"/>
    </source>
</evidence>
<accession>A0ACA9PHC1</accession>
<sequence length="155" mass="16508">FGGRRAVVVRRITRVFGSVIVVVGGGRRWRKGVINGGVVEKRGSAGQTKAPNRRQRGFCEKGQCAAAPATPCDDLEVGDGGVGGVWGKQTRGTSLITTTSAQVSHLAFNSTCSPSKAGLMEHERETNQTAIVRIDFDSAFTHLAARSQPRSGAWR</sequence>
<comment type="caution">
    <text evidence="1">The sequence shown here is derived from an EMBL/GenBank/DDBJ whole genome shotgun (WGS) entry which is preliminary data.</text>
</comment>
<proteinExistence type="predicted"/>